<feature type="compositionally biased region" description="Polar residues" evidence="1">
    <location>
        <begin position="153"/>
        <end position="167"/>
    </location>
</feature>
<evidence type="ECO:0000313" key="3">
    <source>
        <dbReference type="Proteomes" id="UP001159363"/>
    </source>
</evidence>
<feature type="compositionally biased region" description="Polar residues" evidence="1">
    <location>
        <begin position="12"/>
        <end position="22"/>
    </location>
</feature>
<feature type="region of interest" description="Disordered" evidence="1">
    <location>
        <begin position="1"/>
        <end position="38"/>
    </location>
</feature>
<feature type="region of interest" description="Disordered" evidence="1">
    <location>
        <begin position="193"/>
        <end position="238"/>
    </location>
</feature>
<evidence type="ECO:0000313" key="2">
    <source>
        <dbReference type="EMBL" id="KAJ8871214.1"/>
    </source>
</evidence>
<keyword evidence="3" id="KW-1185">Reference proteome</keyword>
<comment type="caution">
    <text evidence="2">The sequence shown here is derived from an EMBL/GenBank/DDBJ whole genome shotgun (WGS) entry which is preliminary data.</text>
</comment>
<feature type="region of interest" description="Disordered" evidence="1">
    <location>
        <begin position="129"/>
        <end position="167"/>
    </location>
</feature>
<protein>
    <submittedName>
        <fullName evidence="2">Uncharacterized protein</fullName>
    </submittedName>
</protein>
<sequence length="740" mass="83226">MDQRRNVRAGRNGSSPRKSATSGIVRHESHLRKSGVNRPGIEPASAWWEASNLTAQSSRPPDRVECQWQISRSWPVQRQGSALLYGPRAPVMCLFATRVNKRLVQAAPPPPPPHYCSTSDLPRICGASREQSDLWKPAPRHAANTRREKDGAKQSQGGAASHNVTPTVNDIVRPTKTSILQITNKLKEQRLHCTTPYTKQHYTDTNTTQTQTSNTRRTPHENNRRASVSGEDGGVRVQGQRGKFTRRVTFLNAALPRWNLAPCSEQKARDETKQACRGMRNELNPGERLCFRSLQITFCSLRTAMKTIGERSGFPADFVPLGHGSPVCQDGSSVRRRTLVARSCVELRDLALNNEVLRADEERRREWSRAGMKGRRKREISQKTRQSAASDPAGDEPGSPWWEAVVPTLQGQVHLLIEDAHLIYSRQNAFRDCELASFGDFFYKRSTVAEVLHFTDRVLSMPVRQAVTTYSIENYSASIGSNHSLDYLFKKTSSSNNLSCKVEWREIRTALDIEDLRADEDEISAGMNGREKWEIPEKTRRQAASSGTIPTDANPGATPSGIEPAYTMIGVRVAPERAWGWMSPASRAFCLLLVFFPVLLGETRFHFTNNLPPETCCMAVLQTALWWFLSTVQVLLSTDTGDNITRDQRPVAPTRKVLNLREVLPLLHFSVQNREEENWSMLRTSPTQSTEWRHLSAKCWATVNQRLLSLFVSLYPSQQGSIRCLLVANRTQGSFPSKES</sequence>
<name>A0ABQ9GGQ9_9NEOP</name>
<gene>
    <name evidence="2" type="ORF">PR048_027520</name>
</gene>
<feature type="region of interest" description="Disordered" evidence="1">
    <location>
        <begin position="363"/>
        <end position="399"/>
    </location>
</feature>
<dbReference type="EMBL" id="JARBHB010000012">
    <property type="protein sequence ID" value="KAJ8871214.1"/>
    <property type="molecule type" value="Genomic_DNA"/>
</dbReference>
<dbReference type="Proteomes" id="UP001159363">
    <property type="component" value="Chromosome 11"/>
</dbReference>
<feature type="compositionally biased region" description="Low complexity" evidence="1">
    <location>
        <begin position="203"/>
        <end position="216"/>
    </location>
</feature>
<accession>A0ABQ9GGQ9</accession>
<organism evidence="2 3">
    <name type="scientific">Dryococelus australis</name>
    <dbReference type="NCBI Taxonomy" id="614101"/>
    <lineage>
        <taxon>Eukaryota</taxon>
        <taxon>Metazoa</taxon>
        <taxon>Ecdysozoa</taxon>
        <taxon>Arthropoda</taxon>
        <taxon>Hexapoda</taxon>
        <taxon>Insecta</taxon>
        <taxon>Pterygota</taxon>
        <taxon>Neoptera</taxon>
        <taxon>Polyneoptera</taxon>
        <taxon>Phasmatodea</taxon>
        <taxon>Verophasmatodea</taxon>
        <taxon>Anareolatae</taxon>
        <taxon>Phasmatidae</taxon>
        <taxon>Eurycanthinae</taxon>
        <taxon>Dryococelus</taxon>
    </lineage>
</organism>
<reference evidence="2 3" key="1">
    <citation type="submission" date="2023-02" db="EMBL/GenBank/DDBJ databases">
        <title>LHISI_Scaffold_Assembly.</title>
        <authorList>
            <person name="Stuart O.P."/>
            <person name="Cleave R."/>
            <person name="Magrath M.J.L."/>
            <person name="Mikheyev A.S."/>
        </authorList>
    </citation>
    <scope>NUCLEOTIDE SEQUENCE [LARGE SCALE GENOMIC DNA]</scope>
    <source>
        <strain evidence="2">Daus_M_001</strain>
        <tissue evidence="2">Leg muscle</tissue>
    </source>
</reference>
<evidence type="ECO:0000256" key="1">
    <source>
        <dbReference type="SAM" id="MobiDB-lite"/>
    </source>
</evidence>
<proteinExistence type="predicted"/>